<dbReference type="RefSeq" id="WP_376809207.1">
    <property type="nucleotide sequence ID" value="NZ_JBHTAC010000038.1"/>
</dbReference>
<evidence type="ECO:0000313" key="2">
    <source>
        <dbReference type="EMBL" id="MFC7246375.1"/>
    </source>
</evidence>
<protein>
    <submittedName>
        <fullName evidence="2">Helix-turn-helix domain-containing protein</fullName>
    </submittedName>
</protein>
<reference evidence="3" key="1">
    <citation type="journal article" date="2019" name="Int. J. Syst. Evol. Microbiol.">
        <title>The Global Catalogue of Microorganisms (GCM) 10K type strain sequencing project: providing services to taxonomists for standard genome sequencing and annotation.</title>
        <authorList>
            <consortium name="The Broad Institute Genomics Platform"/>
            <consortium name="The Broad Institute Genome Sequencing Center for Infectious Disease"/>
            <person name="Wu L."/>
            <person name="Ma J."/>
        </authorList>
    </citation>
    <scope>NUCLEOTIDE SEQUENCE [LARGE SCALE GENOMIC DNA]</scope>
    <source>
        <strain evidence="3">CGMCC 1.9106</strain>
    </source>
</reference>
<proteinExistence type="predicted"/>
<dbReference type="SUPFAM" id="SSF47413">
    <property type="entry name" value="lambda repressor-like DNA-binding domains"/>
    <property type="match status" value="1"/>
</dbReference>
<feature type="domain" description="HTH cro/C1-type" evidence="1">
    <location>
        <begin position="175"/>
        <end position="204"/>
    </location>
</feature>
<evidence type="ECO:0000259" key="1">
    <source>
        <dbReference type="PROSITE" id="PS50943"/>
    </source>
</evidence>
<accession>A0ABW2H2B0</accession>
<dbReference type="InterPro" id="IPR010982">
    <property type="entry name" value="Lambda_DNA-bd_dom_sf"/>
</dbReference>
<dbReference type="PROSITE" id="PS50943">
    <property type="entry name" value="HTH_CROC1"/>
    <property type="match status" value="1"/>
</dbReference>
<dbReference type="InterPro" id="IPR001387">
    <property type="entry name" value="Cro/C1-type_HTH"/>
</dbReference>
<keyword evidence="3" id="KW-1185">Reference proteome</keyword>
<gene>
    <name evidence="2" type="ORF">ACFQO7_28190</name>
</gene>
<dbReference type="Proteomes" id="UP001596392">
    <property type="component" value="Unassembled WGS sequence"/>
</dbReference>
<dbReference type="EMBL" id="JBHTAC010000038">
    <property type="protein sequence ID" value="MFC7246375.1"/>
    <property type="molecule type" value="Genomic_DNA"/>
</dbReference>
<name>A0ABW2H2B0_9ACTN</name>
<dbReference type="Pfam" id="PF01381">
    <property type="entry name" value="HTH_3"/>
    <property type="match status" value="1"/>
</dbReference>
<sequence>MRSASVIEDDEVLGSYDHGTTYGATDGMSQLLERFSEVARTLPDRSNGAPTFRVTVHGDEAPTLDAISEITSQVVRLSQVVGIATASSASHIVSALVSSFASGATHASAEMISAIAGLVAQASLRPLRPNEFEIEIDASPQHIHTQPKFAPDSVSTEQGSEERAIAVHARLASDLREMSGMSASQLGAALGVTREQYSRWTSGRPISMDRHGQLQYLHTLIRDLTRRLGSESARVWLRTPGVDGRTPVDIVMSRRFELLHRLIADLPDHSPVVSGTVVALLAPTVDAVDDEDDYEDEPWSPYASDGGS</sequence>
<comment type="caution">
    <text evidence="2">The sequence shown here is derived from an EMBL/GenBank/DDBJ whole genome shotgun (WGS) entry which is preliminary data.</text>
</comment>
<evidence type="ECO:0000313" key="3">
    <source>
        <dbReference type="Proteomes" id="UP001596392"/>
    </source>
</evidence>
<organism evidence="2 3">
    <name type="scientific">Catellatospora aurea</name>
    <dbReference type="NCBI Taxonomy" id="1337874"/>
    <lineage>
        <taxon>Bacteria</taxon>
        <taxon>Bacillati</taxon>
        <taxon>Actinomycetota</taxon>
        <taxon>Actinomycetes</taxon>
        <taxon>Micromonosporales</taxon>
        <taxon>Micromonosporaceae</taxon>
        <taxon>Catellatospora</taxon>
    </lineage>
</organism>
<dbReference type="CDD" id="cd00093">
    <property type="entry name" value="HTH_XRE"/>
    <property type="match status" value="1"/>
</dbReference>